<dbReference type="InterPro" id="IPR018170">
    <property type="entry name" value="Aldo/ket_reductase_CS"/>
</dbReference>
<dbReference type="GeneTree" id="ENSGT00940000153272"/>
<dbReference type="PROSITE" id="PS00798">
    <property type="entry name" value="ALDOKETO_REDUCTASE_1"/>
    <property type="match status" value="1"/>
</dbReference>
<dbReference type="Gene3D" id="3.20.20.100">
    <property type="entry name" value="NADP-dependent oxidoreductase domain"/>
    <property type="match status" value="1"/>
</dbReference>
<feature type="region of interest" description="Disordered" evidence="4">
    <location>
        <begin position="103"/>
        <end position="176"/>
    </location>
</feature>
<feature type="region of interest" description="Disordered" evidence="4">
    <location>
        <begin position="1"/>
        <end position="35"/>
    </location>
</feature>
<reference evidence="6" key="2">
    <citation type="submission" date="2025-08" db="UniProtKB">
        <authorList>
            <consortium name="Ensembl"/>
        </authorList>
    </citation>
    <scope>IDENTIFICATION</scope>
    <source>
        <strain evidence="6">breed Abyssinian</strain>
    </source>
</reference>
<dbReference type="PROSITE" id="PS00062">
    <property type="entry name" value="ALDOKETO_REDUCTASE_2"/>
    <property type="match status" value="1"/>
</dbReference>
<name>A0ABI7XRY6_FELCA</name>
<evidence type="ECO:0000256" key="4">
    <source>
        <dbReference type="SAM" id="MobiDB-lite"/>
    </source>
</evidence>
<dbReference type="InterPro" id="IPR020471">
    <property type="entry name" value="AKR"/>
</dbReference>
<keyword evidence="3" id="KW-0560">Oxidoreductase</keyword>
<feature type="domain" description="NADP-dependent oxidoreductase" evidence="5">
    <location>
        <begin position="331"/>
        <end position="591"/>
    </location>
</feature>
<proteinExistence type="inferred from homology"/>
<evidence type="ECO:0000256" key="3">
    <source>
        <dbReference type="ARBA" id="ARBA00023002"/>
    </source>
</evidence>
<evidence type="ECO:0000259" key="5">
    <source>
        <dbReference type="Pfam" id="PF00248"/>
    </source>
</evidence>
<dbReference type="Pfam" id="PF00248">
    <property type="entry name" value="Aldo_ket_red"/>
    <property type="match status" value="1"/>
</dbReference>
<sequence length="616" mass="68142">MGEVCRRPPSLRGFRFQTKPRKRVEPWPGWPEPPHPSPASLHSVHLVCAPGQSLPLLASVSRLAPERWTQTCVPPPKPPRGCGLGSQRLGGFGGVHCGRHRASFPPADWSGPRRTPQPPAPCPQTARAQESALPHARASGSPTAAGPTGTARPCWLRRETPRPPGHPAPASQAGRRPGVTGLVEYCLPCCAGPQSPPQGQLAPWPGQEKLSPGRETCGCVPWPEGRLQLTAPWSRQPIRAASRRHRPPLGAAANRSARPHAHPPAVRSRRARGGVAPPESCGRGVSAGKHGEDPGSGPGHLEDVHLRSHLRSYQMSRHWNHQPLLIKTAAPGEVTEAVKVAIDAGFRHFDCAYLYHNESEVGAGIQCKIKEGVVTRQDLFVVSKLWCTRHEKSLVKAACTKSLKALKLDYLDLYLMHWPMGFKPGEEDLPLDRNGMVLPSDTDFLDTWEAMEDLVVTGLVRAIGVSNFNHQQLERLLNKPNLRFKPLTNQVECHPYLTQKSLINFCQSRDVTVTAYRPLGGSSEGVALLDDPVIQRIAQKYNRSPAQIVIRFQIQRNVIVIPKSVTPTRIRENIQVFDFELSERDMNDILDLDRNFRMCTLPTAKNHKDYPFNIEY</sequence>
<dbReference type="SUPFAM" id="SSF51430">
    <property type="entry name" value="NAD(P)-linked oxidoreductase"/>
    <property type="match status" value="1"/>
</dbReference>
<keyword evidence="2" id="KW-0521">NADP</keyword>
<evidence type="ECO:0000256" key="2">
    <source>
        <dbReference type="ARBA" id="ARBA00022857"/>
    </source>
</evidence>
<reference evidence="6 7" key="1">
    <citation type="submission" date="2021-02" db="EMBL/GenBank/DDBJ databases">
        <title>Safari Cat Assemblies.</title>
        <authorList>
            <person name="Bredemeyer K.R."/>
            <person name="Murphy W.J."/>
        </authorList>
    </citation>
    <scope>NUCLEOTIDE SEQUENCE [LARGE SCALE GENOMIC DNA]</scope>
</reference>
<comment type="similarity">
    <text evidence="1">Belongs to the aldo/keto reductase family.</text>
</comment>
<dbReference type="InterPro" id="IPR036812">
    <property type="entry name" value="NAD(P)_OxRdtase_dom_sf"/>
</dbReference>
<dbReference type="Ensembl" id="ENSFCTT00005036385.1">
    <property type="protein sequence ID" value="ENSFCTP00005025176.1"/>
    <property type="gene ID" value="ENSFCTG00005012770.1"/>
</dbReference>
<dbReference type="Proteomes" id="UP000823872">
    <property type="component" value="Chromosome B4"/>
</dbReference>
<dbReference type="PROSITE" id="PS00063">
    <property type="entry name" value="ALDOKETO_REDUCTASE_3"/>
    <property type="match status" value="1"/>
</dbReference>
<feature type="compositionally biased region" description="Basic residues" evidence="4">
    <location>
        <begin position="257"/>
        <end position="272"/>
    </location>
</feature>
<dbReference type="PRINTS" id="PR00069">
    <property type="entry name" value="ALDKETRDTASE"/>
</dbReference>
<dbReference type="InterPro" id="IPR023210">
    <property type="entry name" value="NADP_OxRdtase_dom"/>
</dbReference>
<evidence type="ECO:0000256" key="1">
    <source>
        <dbReference type="ARBA" id="ARBA00007905"/>
    </source>
</evidence>
<reference evidence="6" key="3">
    <citation type="submission" date="2025-09" db="UniProtKB">
        <authorList>
            <consortium name="Ensembl"/>
        </authorList>
    </citation>
    <scope>IDENTIFICATION</scope>
    <source>
        <strain evidence="6">breed Abyssinian</strain>
    </source>
</reference>
<organism evidence="6 7">
    <name type="scientific">Felis catus</name>
    <name type="common">Cat</name>
    <name type="synonym">Felis silvestris catus</name>
    <dbReference type="NCBI Taxonomy" id="9685"/>
    <lineage>
        <taxon>Eukaryota</taxon>
        <taxon>Metazoa</taxon>
        <taxon>Chordata</taxon>
        <taxon>Craniata</taxon>
        <taxon>Vertebrata</taxon>
        <taxon>Euteleostomi</taxon>
        <taxon>Mammalia</taxon>
        <taxon>Eutheria</taxon>
        <taxon>Laurasiatheria</taxon>
        <taxon>Carnivora</taxon>
        <taxon>Feliformia</taxon>
        <taxon>Felidae</taxon>
        <taxon>Felinae</taxon>
        <taxon>Felis</taxon>
    </lineage>
</organism>
<protein>
    <recommendedName>
        <fullName evidence="5">NADP-dependent oxidoreductase domain-containing protein</fullName>
    </recommendedName>
</protein>
<dbReference type="PANTHER" id="PTHR11732">
    <property type="entry name" value="ALDO/KETO REDUCTASE"/>
    <property type="match status" value="1"/>
</dbReference>
<keyword evidence="7" id="KW-1185">Reference proteome</keyword>
<feature type="region of interest" description="Disordered" evidence="4">
    <location>
        <begin position="238"/>
        <end position="303"/>
    </location>
</feature>
<accession>A0ABI7XRY6</accession>
<evidence type="ECO:0000313" key="7">
    <source>
        <dbReference type="Proteomes" id="UP000823872"/>
    </source>
</evidence>
<evidence type="ECO:0000313" key="6">
    <source>
        <dbReference type="Ensembl" id="ENSFCTP00005025176.1"/>
    </source>
</evidence>